<dbReference type="EMBL" id="FZNO01000005">
    <property type="protein sequence ID" value="SNR38772.1"/>
    <property type="molecule type" value="Genomic_DNA"/>
</dbReference>
<evidence type="ECO:0000313" key="2">
    <source>
        <dbReference type="Proteomes" id="UP000198403"/>
    </source>
</evidence>
<sequence length="493" mass="52221">MVRRDTCITVGRYGRSDHMSTPCTVCAAPAALLSDLDARIAAGDAGRYVVHRELAANGITVSMEAARKHIAHIRAGEQGIPSHAPGQLRLTTLDQAVALPPVPTVTAPQPAAPRGYEPGVRFERGAKAAVVTLPPAPTAPGEGDCAAYLRGLGIDPDLYILEPIEVRTNSHGWTRDDPEGAAVTQQTFFARFRVTRREAAADGFDVDELLATVPALAAAAVDRPATGAGESLLVGLADWQTGKRDQGGTAKLVERLAALGPAIVARVGELQLLGRNVETIYLVGLGDLVEGCKGFYPMQTFSVELDRRQQIRVARRMLTEIVKTVATLGIPVVVSGVAGNHGEQRDGSGKAFTTPGDNDDLLVLEQCAEVFSLAEGYGHVSFVIPDQELAHTMDLSGQHTVFTHGHVARGGWAGLWTWFKNQRAHGKTSATIAVVGHYHHLHVENDGLLTLFQCPALEGGSDYFSTAMGSTTVPGTACALVSSAFGVRDLAVL</sequence>
<dbReference type="Proteomes" id="UP000198403">
    <property type="component" value="Unassembled WGS sequence"/>
</dbReference>
<evidence type="ECO:0000313" key="1">
    <source>
        <dbReference type="EMBL" id="SNR38772.1"/>
    </source>
</evidence>
<dbReference type="AlphaFoldDB" id="A0A238VWS2"/>
<proteinExistence type="predicted"/>
<protein>
    <recommendedName>
        <fullName evidence="3">Calcineurin-like phosphoesterase family protein</fullName>
    </recommendedName>
</protein>
<organism evidence="1 2">
    <name type="scientific">Blastococcus mobilis</name>
    <dbReference type="NCBI Taxonomy" id="1938746"/>
    <lineage>
        <taxon>Bacteria</taxon>
        <taxon>Bacillati</taxon>
        <taxon>Actinomycetota</taxon>
        <taxon>Actinomycetes</taxon>
        <taxon>Geodermatophilales</taxon>
        <taxon>Geodermatophilaceae</taxon>
        <taxon>Blastococcus</taxon>
    </lineage>
</organism>
<name>A0A238VWS2_9ACTN</name>
<gene>
    <name evidence="1" type="ORF">SAMN06272737_105121</name>
</gene>
<keyword evidence="2" id="KW-1185">Reference proteome</keyword>
<evidence type="ECO:0008006" key="3">
    <source>
        <dbReference type="Google" id="ProtNLM"/>
    </source>
</evidence>
<accession>A0A238VWS2</accession>
<reference evidence="1 2" key="1">
    <citation type="submission" date="2017-06" db="EMBL/GenBank/DDBJ databases">
        <authorList>
            <person name="Kim H.J."/>
            <person name="Triplett B.A."/>
        </authorList>
    </citation>
    <scope>NUCLEOTIDE SEQUENCE [LARGE SCALE GENOMIC DNA]</scope>
    <source>
        <strain evidence="1 2">DSM 44272</strain>
    </source>
</reference>